<comment type="caution">
    <text evidence="1">The sequence shown here is derived from an EMBL/GenBank/DDBJ whole genome shotgun (WGS) entry which is preliminary data.</text>
</comment>
<proteinExistence type="predicted"/>
<dbReference type="Proteomes" id="UP000077202">
    <property type="component" value="Unassembled WGS sequence"/>
</dbReference>
<keyword evidence="2" id="KW-1185">Reference proteome</keyword>
<evidence type="ECO:0000313" key="1">
    <source>
        <dbReference type="EMBL" id="OAE31315.1"/>
    </source>
</evidence>
<gene>
    <name evidence="1" type="ORF">AXG93_1962s1720</name>
</gene>
<sequence length="121" mass="13363">MVYTPLKKKSLEVLTVSSNTEEYPTLLEELTREDPSAEKTQSGGINGADVLCKQVVPLLRYLDGKLKKYAGPSNVGSYVELVRNRMQVKVSVATVTAEQVESLTADRAAAKTSFEKKEKRL</sequence>
<protein>
    <submittedName>
        <fullName evidence="1">Uncharacterized protein</fullName>
    </submittedName>
</protein>
<dbReference type="AlphaFoldDB" id="A0A176WG93"/>
<reference evidence="1" key="1">
    <citation type="submission" date="2016-03" db="EMBL/GenBank/DDBJ databases">
        <title>Mechanisms controlling the formation of the plant cell surface in tip-growing cells are functionally conserved among land plants.</title>
        <authorList>
            <person name="Honkanen S."/>
            <person name="Jones V.A."/>
            <person name="Morieri G."/>
            <person name="Champion C."/>
            <person name="Hetherington A.J."/>
            <person name="Kelly S."/>
            <person name="Saint-Marcoux D."/>
            <person name="Proust H."/>
            <person name="Prescott H."/>
            <person name="Dolan L."/>
        </authorList>
    </citation>
    <scope>NUCLEOTIDE SEQUENCE [LARGE SCALE GENOMIC DNA]</scope>
    <source>
        <tissue evidence="1">Whole gametophyte</tissue>
    </source>
</reference>
<accession>A0A176WG93</accession>
<name>A0A176WG93_MARPO</name>
<organism evidence="1 2">
    <name type="scientific">Marchantia polymorpha subsp. ruderalis</name>
    <dbReference type="NCBI Taxonomy" id="1480154"/>
    <lineage>
        <taxon>Eukaryota</taxon>
        <taxon>Viridiplantae</taxon>
        <taxon>Streptophyta</taxon>
        <taxon>Embryophyta</taxon>
        <taxon>Marchantiophyta</taxon>
        <taxon>Marchantiopsida</taxon>
        <taxon>Marchantiidae</taxon>
        <taxon>Marchantiales</taxon>
        <taxon>Marchantiaceae</taxon>
        <taxon>Marchantia</taxon>
    </lineage>
</organism>
<evidence type="ECO:0000313" key="2">
    <source>
        <dbReference type="Proteomes" id="UP000077202"/>
    </source>
</evidence>
<dbReference type="EMBL" id="LVLJ01001129">
    <property type="protein sequence ID" value="OAE31315.1"/>
    <property type="molecule type" value="Genomic_DNA"/>
</dbReference>